<name>A0AAV6SLN3_SOLSE</name>
<feature type="coiled-coil region" evidence="2">
    <location>
        <begin position="95"/>
        <end position="122"/>
    </location>
</feature>
<dbReference type="GO" id="GO:0007129">
    <property type="term" value="P:homologous chromosome pairing at meiosis"/>
    <property type="evidence" value="ECO:0007669"/>
    <property type="project" value="TreeGrafter"/>
</dbReference>
<organism evidence="3 4">
    <name type="scientific">Solea senegalensis</name>
    <name type="common">Senegalese sole</name>
    <dbReference type="NCBI Taxonomy" id="28829"/>
    <lineage>
        <taxon>Eukaryota</taxon>
        <taxon>Metazoa</taxon>
        <taxon>Chordata</taxon>
        <taxon>Craniata</taxon>
        <taxon>Vertebrata</taxon>
        <taxon>Euteleostomi</taxon>
        <taxon>Actinopterygii</taxon>
        <taxon>Neopterygii</taxon>
        <taxon>Teleostei</taxon>
        <taxon>Neoteleostei</taxon>
        <taxon>Acanthomorphata</taxon>
        <taxon>Carangaria</taxon>
        <taxon>Pleuronectiformes</taxon>
        <taxon>Pleuronectoidei</taxon>
        <taxon>Soleidae</taxon>
        <taxon>Solea</taxon>
    </lineage>
</organism>
<dbReference type="EMBL" id="JAGKHQ010000004">
    <property type="protein sequence ID" value="KAG7517643.1"/>
    <property type="molecule type" value="Genomic_DNA"/>
</dbReference>
<keyword evidence="4" id="KW-1185">Reference proteome</keyword>
<keyword evidence="1" id="KW-0469">Meiosis</keyword>
<dbReference type="GO" id="GO:0016925">
    <property type="term" value="P:protein sumoylation"/>
    <property type="evidence" value="ECO:0007669"/>
    <property type="project" value="TreeGrafter"/>
</dbReference>
<dbReference type="InterPro" id="IPR042123">
    <property type="entry name" value="Zip3/RNF212-like"/>
</dbReference>
<protein>
    <recommendedName>
        <fullName evidence="5">RING-type domain-containing protein</fullName>
    </recommendedName>
</protein>
<dbReference type="Proteomes" id="UP000693946">
    <property type="component" value="Linkage Group LG12"/>
</dbReference>
<evidence type="ECO:0000313" key="3">
    <source>
        <dbReference type="EMBL" id="KAG7517643.1"/>
    </source>
</evidence>
<evidence type="ECO:0000256" key="1">
    <source>
        <dbReference type="ARBA" id="ARBA00023254"/>
    </source>
</evidence>
<evidence type="ECO:0000313" key="4">
    <source>
        <dbReference type="Proteomes" id="UP000693946"/>
    </source>
</evidence>
<evidence type="ECO:0000256" key="2">
    <source>
        <dbReference type="SAM" id="Coils"/>
    </source>
</evidence>
<comment type="caution">
    <text evidence="3">The sequence shown here is derived from an EMBL/GenBank/DDBJ whole genome shotgun (WGS) entry which is preliminary data.</text>
</comment>
<reference evidence="3 4" key="1">
    <citation type="journal article" date="2021" name="Sci. Rep.">
        <title>Chromosome anchoring in Senegalese sole (Solea senegalensis) reveals sex-associated markers and genome rearrangements in flatfish.</title>
        <authorList>
            <person name="Guerrero-Cozar I."/>
            <person name="Gomez-Garrido J."/>
            <person name="Berbel C."/>
            <person name="Martinez-Blanch J.F."/>
            <person name="Alioto T."/>
            <person name="Claros M.G."/>
            <person name="Gagnaire P.A."/>
            <person name="Manchado M."/>
        </authorList>
    </citation>
    <scope>NUCLEOTIDE SEQUENCE [LARGE SCALE GENOMIC DNA]</scope>
    <source>
        <strain evidence="3">Sse05_10M</strain>
    </source>
</reference>
<evidence type="ECO:0008006" key="5">
    <source>
        <dbReference type="Google" id="ProtNLM"/>
    </source>
</evidence>
<gene>
    <name evidence="3" type="ORF">JOB18_013234</name>
</gene>
<keyword evidence="2" id="KW-0175">Coiled coil</keyword>
<dbReference type="AlphaFoldDB" id="A0AAV6SLN3"/>
<accession>A0AAV6SLN3</accession>
<dbReference type="PANTHER" id="PTHR22663:SF21">
    <property type="entry name" value="E3 SUMO-PROTEIN LIGASE RNF212-RELATED"/>
    <property type="match status" value="1"/>
</dbReference>
<sequence>MAYWICCNSCFLYPSTNRRLAVTTCGHIICSVCHQQGTQGKCLICNTKCQVSPLSDTSSSEVKALFSDINVVATKHLAEIRKVMMFQTRHNSRLLSFYQQRNEKLEEALVKMRHEIQQMSKKLNEQSAYISKLENCLQHQSVKASSGSQRSYSTPHGHKPVLQIPYNSPMCLSRHSSSTNVNENMAADERFRKPQSVPRLSLISLPQDEHMGTRPHRSSSQNTLTNHMVRSSTVSHSHGAPSTPEFSFGLSSGWTSPIFKAPTSFRHSMSSLVCPRP</sequence>
<dbReference type="GO" id="GO:0007131">
    <property type="term" value="P:reciprocal meiotic recombination"/>
    <property type="evidence" value="ECO:0007669"/>
    <property type="project" value="InterPro"/>
</dbReference>
<dbReference type="GO" id="GO:0019789">
    <property type="term" value="F:SUMO transferase activity"/>
    <property type="evidence" value="ECO:0007669"/>
    <property type="project" value="InterPro"/>
</dbReference>
<proteinExistence type="predicted"/>
<dbReference type="GO" id="GO:0000795">
    <property type="term" value="C:synaptonemal complex"/>
    <property type="evidence" value="ECO:0007669"/>
    <property type="project" value="InterPro"/>
</dbReference>
<dbReference type="PANTHER" id="PTHR22663">
    <property type="entry name" value="RING FINGER PROTEIN NARYA-RELATED"/>
    <property type="match status" value="1"/>
</dbReference>